<dbReference type="Proteomes" id="UP000325081">
    <property type="component" value="Unassembled WGS sequence"/>
</dbReference>
<gene>
    <name evidence="2" type="ORF">STAS_22688</name>
</gene>
<protein>
    <submittedName>
        <fullName evidence="2">High affinity nerve growth factor receptor</fullName>
    </submittedName>
</protein>
<dbReference type="AlphaFoldDB" id="A0A5A7QKP8"/>
<keyword evidence="3" id="KW-1185">Reference proteome</keyword>
<feature type="compositionally biased region" description="Low complexity" evidence="1">
    <location>
        <begin position="71"/>
        <end position="82"/>
    </location>
</feature>
<reference evidence="3" key="1">
    <citation type="journal article" date="2019" name="Curr. Biol.">
        <title>Genome Sequence of Striga asiatica Provides Insight into the Evolution of Plant Parasitism.</title>
        <authorList>
            <person name="Yoshida S."/>
            <person name="Kim S."/>
            <person name="Wafula E.K."/>
            <person name="Tanskanen J."/>
            <person name="Kim Y.M."/>
            <person name="Honaas L."/>
            <person name="Yang Z."/>
            <person name="Spallek T."/>
            <person name="Conn C.E."/>
            <person name="Ichihashi Y."/>
            <person name="Cheong K."/>
            <person name="Cui S."/>
            <person name="Der J.P."/>
            <person name="Gundlach H."/>
            <person name="Jiao Y."/>
            <person name="Hori C."/>
            <person name="Ishida J.K."/>
            <person name="Kasahara H."/>
            <person name="Kiba T."/>
            <person name="Kim M.S."/>
            <person name="Koo N."/>
            <person name="Laohavisit A."/>
            <person name="Lee Y.H."/>
            <person name="Lumba S."/>
            <person name="McCourt P."/>
            <person name="Mortimer J.C."/>
            <person name="Mutuku J.M."/>
            <person name="Nomura T."/>
            <person name="Sasaki-Sekimoto Y."/>
            <person name="Seto Y."/>
            <person name="Wang Y."/>
            <person name="Wakatake T."/>
            <person name="Sakakibara H."/>
            <person name="Demura T."/>
            <person name="Yamaguchi S."/>
            <person name="Yoneyama K."/>
            <person name="Manabe R.I."/>
            <person name="Nelson D.C."/>
            <person name="Schulman A.H."/>
            <person name="Timko M.P."/>
            <person name="dePamphilis C.W."/>
            <person name="Choi D."/>
            <person name="Shirasu K."/>
        </authorList>
    </citation>
    <scope>NUCLEOTIDE SEQUENCE [LARGE SCALE GENOMIC DNA]</scope>
    <source>
        <strain evidence="3">cv. UVA1</strain>
    </source>
</reference>
<sequence length="134" mass="14042">MEAPPTTGAAPSVSATTYLIPPTAAIVSSSLSHLLPPRPNFSYMNESSAHHNRRSVSLRQCLPNTSDHRPLLSSLSHLLPPLHEQKTLPTTTAASSVSATASPTTPTAAVVFSSLSHLLPPPSTSRPSFAVART</sequence>
<dbReference type="EMBL" id="BKCP01007282">
    <property type="protein sequence ID" value="GER45714.1"/>
    <property type="molecule type" value="Genomic_DNA"/>
</dbReference>
<accession>A0A5A7QKP8</accession>
<evidence type="ECO:0000313" key="2">
    <source>
        <dbReference type="EMBL" id="GER45714.1"/>
    </source>
</evidence>
<comment type="caution">
    <text evidence="2">The sequence shown here is derived from an EMBL/GenBank/DDBJ whole genome shotgun (WGS) entry which is preliminary data.</text>
</comment>
<evidence type="ECO:0000313" key="3">
    <source>
        <dbReference type="Proteomes" id="UP000325081"/>
    </source>
</evidence>
<feature type="compositionally biased region" description="Low complexity" evidence="1">
    <location>
        <begin position="89"/>
        <end position="102"/>
    </location>
</feature>
<feature type="region of interest" description="Disordered" evidence="1">
    <location>
        <begin position="65"/>
        <end position="102"/>
    </location>
</feature>
<proteinExistence type="predicted"/>
<evidence type="ECO:0000256" key="1">
    <source>
        <dbReference type="SAM" id="MobiDB-lite"/>
    </source>
</evidence>
<keyword evidence="2" id="KW-0675">Receptor</keyword>
<organism evidence="2 3">
    <name type="scientific">Striga asiatica</name>
    <name type="common">Asiatic witchweed</name>
    <name type="synonym">Buchnera asiatica</name>
    <dbReference type="NCBI Taxonomy" id="4170"/>
    <lineage>
        <taxon>Eukaryota</taxon>
        <taxon>Viridiplantae</taxon>
        <taxon>Streptophyta</taxon>
        <taxon>Embryophyta</taxon>
        <taxon>Tracheophyta</taxon>
        <taxon>Spermatophyta</taxon>
        <taxon>Magnoliopsida</taxon>
        <taxon>eudicotyledons</taxon>
        <taxon>Gunneridae</taxon>
        <taxon>Pentapetalae</taxon>
        <taxon>asterids</taxon>
        <taxon>lamiids</taxon>
        <taxon>Lamiales</taxon>
        <taxon>Orobanchaceae</taxon>
        <taxon>Buchnereae</taxon>
        <taxon>Striga</taxon>
    </lineage>
</organism>
<name>A0A5A7QKP8_STRAF</name>